<dbReference type="SUPFAM" id="SSF53613">
    <property type="entry name" value="Ribokinase-like"/>
    <property type="match status" value="1"/>
</dbReference>
<keyword evidence="1" id="KW-0479">Metal-binding</keyword>
<sequence>MAEALWRLRGGGVRLLTAIGDDSDGQYISNIAPGLLLDGCVISGARTSMYAALFDSKGECLLGLGDMEIHNQITPKLVDKHIETLEKAPLVVLDGNLPQTTMDHVLKLCHQLHKPGVLKPKYMTIIFIQICEMWNELCA</sequence>
<evidence type="ECO:0000259" key="2">
    <source>
        <dbReference type="Pfam" id="PF00294"/>
    </source>
</evidence>
<evidence type="ECO:0000313" key="3">
    <source>
        <dbReference type="EMBL" id="CAK1599845.1"/>
    </source>
</evidence>
<reference evidence="3 4" key="1">
    <citation type="submission" date="2023-11" db="EMBL/GenBank/DDBJ databases">
        <authorList>
            <person name="Hedman E."/>
            <person name="Englund M."/>
            <person name="Stromberg M."/>
            <person name="Nyberg Akerstrom W."/>
            <person name="Nylinder S."/>
            <person name="Jareborg N."/>
            <person name="Kallberg Y."/>
            <person name="Kronander E."/>
        </authorList>
    </citation>
    <scope>NUCLEOTIDE SEQUENCE [LARGE SCALE GENOMIC DNA]</scope>
</reference>
<evidence type="ECO:0000256" key="1">
    <source>
        <dbReference type="ARBA" id="ARBA00022723"/>
    </source>
</evidence>
<accession>A0AAV1LY73</accession>
<dbReference type="PANTHER" id="PTHR42909">
    <property type="entry name" value="ZGC:136858"/>
    <property type="match status" value="1"/>
</dbReference>
<dbReference type="GO" id="GO:0006796">
    <property type="term" value="P:phosphate-containing compound metabolic process"/>
    <property type="evidence" value="ECO:0007669"/>
    <property type="project" value="UniProtKB-ARBA"/>
</dbReference>
<comment type="caution">
    <text evidence="3">The sequence shown here is derived from an EMBL/GenBank/DDBJ whole genome shotgun (WGS) entry which is preliminary data.</text>
</comment>
<dbReference type="Pfam" id="PF00294">
    <property type="entry name" value="PfkB"/>
    <property type="match status" value="1"/>
</dbReference>
<dbReference type="PANTHER" id="PTHR42909:SF1">
    <property type="entry name" value="CARBOHYDRATE KINASE PFKB DOMAIN-CONTAINING PROTEIN"/>
    <property type="match status" value="1"/>
</dbReference>
<dbReference type="Gene3D" id="3.40.1190.20">
    <property type="match status" value="1"/>
</dbReference>
<dbReference type="EMBL" id="CAVLGL010000115">
    <property type="protein sequence ID" value="CAK1599845.1"/>
    <property type="molecule type" value="Genomic_DNA"/>
</dbReference>
<dbReference type="GO" id="GO:0016798">
    <property type="term" value="F:hydrolase activity, acting on glycosyl bonds"/>
    <property type="evidence" value="ECO:0007669"/>
    <property type="project" value="TreeGrafter"/>
</dbReference>
<dbReference type="GO" id="GO:0005737">
    <property type="term" value="C:cytoplasm"/>
    <property type="evidence" value="ECO:0007669"/>
    <property type="project" value="TreeGrafter"/>
</dbReference>
<protein>
    <recommendedName>
        <fullName evidence="2">Carbohydrate kinase PfkB domain-containing protein</fullName>
    </recommendedName>
</protein>
<feature type="domain" description="Carbohydrate kinase PfkB" evidence="2">
    <location>
        <begin position="10"/>
        <end position="123"/>
    </location>
</feature>
<dbReference type="AlphaFoldDB" id="A0AAV1LY73"/>
<dbReference type="GO" id="GO:0004730">
    <property type="term" value="F:pseudouridylate synthase activity"/>
    <property type="evidence" value="ECO:0007669"/>
    <property type="project" value="TreeGrafter"/>
</dbReference>
<organism evidence="3 4">
    <name type="scientific">Parnassius mnemosyne</name>
    <name type="common">clouded apollo</name>
    <dbReference type="NCBI Taxonomy" id="213953"/>
    <lineage>
        <taxon>Eukaryota</taxon>
        <taxon>Metazoa</taxon>
        <taxon>Ecdysozoa</taxon>
        <taxon>Arthropoda</taxon>
        <taxon>Hexapoda</taxon>
        <taxon>Insecta</taxon>
        <taxon>Pterygota</taxon>
        <taxon>Neoptera</taxon>
        <taxon>Endopterygota</taxon>
        <taxon>Lepidoptera</taxon>
        <taxon>Glossata</taxon>
        <taxon>Ditrysia</taxon>
        <taxon>Papilionoidea</taxon>
        <taxon>Papilionidae</taxon>
        <taxon>Parnassiinae</taxon>
        <taxon>Parnassini</taxon>
        <taxon>Parnassius</taxon>
        <taxon>Driopa</taxon>
    </lineage>
</organism>
<gene>
    <name evidence="3" type="ORF">PARMNEM_LOCUS18676</name>
</gene>
<name>A0AAV1LY73_9NEOP</name>
<dbReference type="Proteomes" id="UP001314205">
    <property type="component" value="Unassembled WGS sequence"/>
</dbReference>
<evidence type="ECO:0000313" key="4">
    <source>
        <dbReference type="Proteomes" id="UP001314205"/>
    </source>
</evidence>
<dbReference type="InterPro" id="IPR011611">
    <property type="entry name" value="PfkB_dom"/>
</dbReference>
<proteinExistence type="predicted"/>
<keyword evidence="4" id="KW-1185">Reference proteome</keyword>
<dbReference type="InterPro" id="IPR029056">
    <property type="entry name" value="Ribokinase-like"/>
</dbReference>
<dbReference type="GO" id="GO:0046872">
    <property type="term" value="F:metal ion binding"/>
    <property type="evidence" value="ECO:0007669"/>
    <property type="project" value="UniProtKB-KW"/>
</dbReference>